<evidence type="ECO:0000313" key="2">
    <source>
        <dbReference type="Proteomes" id="UP001202328"/>
    </source>
</evidence>
<evidence type="ECO:0000313" key="1">
    <source>
        <dbReference type="EMBL" id="KAI3954207.1"/>
    </source>
</evidence>
<sequence length="137" mass="15895">VAWCLGIRRITIRTDNLRAVELLTEPNVIASIDEGQVVRDLVAMVQAYLERHFLREGFLFRIRHQYREMNNLADYVAGLCNGTETTPVIVFGSFDATTAYFLGREAAGLAYYWDRDRLKAEKKAKNERRKLRRQGKK</sequence>
<dbReference type="AlphaFoldDB" id="A0AAD4TF68"/>
<accession>A0AAD4TF68</accession>
<dbReference type="EMBL" id="JAJJMB010002020">
    <property type="protein sequence ID" value="KAI3954207.1"/>
    <property type="molecule type" value="Genomic_DNA"/>
</dbReference>
<proteinExistence type="predicted"/>
<dbReference type="Proteomes" id="UP001202328">
    <property type="component" value="Unassembled WGS sequence"/>
</dbReference>
<reference evidence="1" key="1">
    <citation type="submission" date="2022-04" db="EMBL/GenBank/DDBJ databases">
        <title>A functionally conserved STORR gene fusion in Papaver species that diverged 16.8 million years ago.</title>
        <authorList>
            <person name="Catania T."/>
        </authorList>
    </citation>
    <scope>NUCLEOTIDE SEQUENCE</scope>
    <source>
        <strain evidence="1">S-188037</strain>
    </source>
</reference>
<name>A0AAD4TF68_9MAGN</name>
<protein>
    <submittedName>
        <fullName evidence="1">Uncharacterized protein</fullName>
    </submittedName>
</protein>
<gene>
    <name evidence="1" type="ORF">MKW98_018031</name>
</gene>
<comment type="caution">
    <text evidence="1">The sequence shown here is derived from an EMBL/GenBank/DDBJ whole genome shotgun (WGS) entry which is preliminary data.</text>
</comment>
<organism evidence="1 2">
    <name type="scientific">Papaver atlanticum</name>
    <dbReference type="NCBI Taxonomy" id="357466"/>
    <lineage>
        <taxon>Eukaryota</taxon>
        <taxon>Viridiplantae</taxon>
        <taxon>Streptophyta</taxon>
        <taxon>Embryophyta</taxon>
        <taxon>Tracheophyta</taxon>
        <taxon>Spermatophyta</taxon>
        <taxon>Magnoliopsida</taxon>
        <taxon>Ranunculales</taxon>
        <taxon>Papaveraceae</taxon>
        <taxon>Papaveroideae</taxon>
        <taxon>Papaver</taxon>
    </lineage>
</organism>
<feature type="non-terminal residue" evidence="1">
    <location>
        <position position="1"/>
    </location>
</feature>
<keyword evidence="2" id="KW-1185">Reference proteome</keyword>